<keyword evidence="2" id="KW-1185">Reference proteome</keyword>
<comment type="caution">
    <text evidence="1">The sequence shown here is derived from an EMBL/GenBank/DDBJ whole genome shotgun (WGS) entry which is preliminary data.</text>
</comment>
<evidence type="ECO:0000313" key="1">
    <source>
        <dbReference type="EMBL" id="OYO13631.1"/>
    </source>
</evidence>
<sequence length="362" mass="40051">MSDVQIVRAPDAPTPGWTTGLKEFVALSDRSHQTRLGSVDYQFRASEWAAMWVAREQTDQLLWLAVTDGRVVAAMQFGLPLQDNLRLADGWLILDPEYAERASELFDALWDQAREELVRRGRGLVWFWHITAIPDADEAQLEPRTGSGAVIADETADWLAGTGFGLEQVEVLARLDVDDSLVGKDFTALAADAEAASEAYQVKGWVGPTPAELIPAMTELRARMSTDVPAGDLAMEEESWDADRIRYADALQELMGRRTLWMVARHRDSGELAAYTQLSVVDEVPELAWQNDTLVAAAHRGHRLGMRIKLANLAQLREQAPGVRRILTGNADENAHMRSINTTLGFRPAVVGGVWQLELGAQ</sequence>
<gene>
    <name evidence="1" type="ORF">CGZ94_11770</name>
</gene>
<evidence type="ECO:0008006" key="3">
    <source>
        <dbReference type="Google" id="ProtNLM"/>
    </source>
</evidence>
<dbReference type="EMBL" id="NMVO01000013">
    <property type="protein sequence ID" value="OYO13631.1"/>
    <property type="molecule type" value="Genomic_DNA"/>
</dbReference>
<dbReference type="AlphaFoldDB" id="A0A255GDG8"/>
<organism evidence="1 2">
    <name type="scientific">Enemella evansiae</name>
    <dbReference type="NCBI Taxonomy" id="2016499"/>
    <lineage>
        <taxon>Bacteria</taxon>
        <taxon>Bacillati</taxon>
        <taxon>Actinomycetota</taxon>
        <taxon>Actinomycetes</taxon>
        <taxon>Propionibacteriales</taxon>
        <taxon>Propionibacteriaceae</taxon>
        <taxon>Enemella</taxon>
    </lineage>
</organism>
<protein>
    <recommendedName>
        <fullName evidence="3">GNAT family N-acetyltransferase</fullName>
    </recommendedName>
</protein>
<dbReference type="Gene3D" id="3.40.630.30">
    <property type="match status" value="1"/>
</dbReference>
<dbReference type="OrthoDB" id="4119890at2"/>
<dbReference type="SUPFAM" id="SSF55729">
    <property type="entry name" value="Acyl-CoA N-acyltransferases (Nat)"/>
    <property type="match status" value="1"/>
</dbReference>
<name>A0A255GDG8_9ACTN</name>
<dbReference type="RefSeq" id="WP_094405721.1">
    <property type="nucleotide sequence ID" value="NZ_NMVO01000013.1"/>
</dbReference>
<dbReference type="Proteomes" id="UP000215896">
    <property type="component" value="Unassembled WGS sequence"/>
</dbReference>
<accession>A0A255GDG8</accession>
<proteinExistence type="predicted"/>
<evidence type="ECO:0000313" key="2">
    <source>
        <dbReference type="Proteomes" id="UP000215896"/>
    </source>
</evidence>
<dbReference type="InterPro" id="IPR016181">
    <property type="entry name" value="Acyl_CoA_acyltransferase"/>
</dbReference>
<reference evidence="1 2" key="1">
    <citation type="submission" date="2017-07" db="EMBL/GenBank/DDBJ databases">
        <title>Draft whole genome sequences of clinical Proprionibacteriaceae strains.</title>
        <authorList>
            <person name="Bernier A.-M."/>
            <person name="Bernard K."/>
            <person name="Domingo M.-C."/>
        </authorList>
    </citation>
    <scope>NUCLEOTIDE SEQUENCE [LARGE SCALE GENOMIC DNA]</scope>
    <source>
        <strain evidence="1 2">NML 030167</strain>
    </source>
</reference>